<sequence length="94" mass="10783">MPLARGGFNSEQITTIHAIVDTPVVMCLMDWNIARMLFYSIGARASLVMLAGYRYPYRVFEKTAYETSCKFSEILDNFHFLSISSFNPFLKLTL</sequence>
<protein>
    <submittedName>
        <fullName evidence="1">Uncharacterized protein</fullName>
    </submittedName>
</protein>
<dbReference type="AlphaFoldDB" id="A0A0N0MEQ9"/>
<reference evidence="1 2" key="1">
    <citation type="submission" date="2015-07" db="EMBL/GenBank/DDBJ databases">
        <title>Draft Genome Sequence of Komagataeibacter intermedius Strain AF2, Isolated from Kombucha Tea.</title>
        <authorList>
            <person name="Santos R.A."/>
            <person name="Berretta A.A."/>
            <person name="Barud H.S."/>
            <person name="Ribeiro S.J."/>
            <person name="Gonzalez-Garcia L.N."/>
            <person name="Zucchi T.D."/>
            <person name="Goldman G.H."/>
            <person name="Riano-Pachon D.M."/>
        </authorList>
    </citation>
    <scope>NUCLEOTIDE SEQUENCE [LARGE SCALE GENOMIC DNA]</scope>
    <source>
        <strain evidence="1 2">AF2</strain>
    </source>
</reference>
<gene>
    <name evidence="1" type="ORF">GLUCOINTEAF2_0202577</name>
</gene>
<evidence type="ECO:0000313" key="2">
    <source>
        <dbReference type="Proteomes" id="UP000031553"/>
    </source>
</evidence>
<dbReference type="EMBL" id="JUFX02000193">
    <property type="protein sequence ID" value="KPH86683.1"/>
    <property type="molecule type" value="Genomic_DNA"/>
</dbReference>
<evidence type="ECO:0000313" key="1">
    <source>
        <dbReference type="EMBL" id="KPH86683.1"/>
    </source>
</evidence>
<accession>A0A0N0MEQ9</accession>
<comment type="caution">
    <text evidence="1">The sequence shown here is derived from an EMBL/GenBank/DDBJ whole genome shotgun (WGS) entry which is preliminary data.</text>
</comment>
<organism evidence="1 2">
    <name type="scientific">Komagataeibacter intermedius AF2</name>
    <dbReference type="NCBI Taxonomy" id="1458464"/>
    <lineage>
        <taxon>Bacteria</taxon>
        <taxon>Pseudomonadati</taxon>
        <taxon>Pseudomonadota</taxon>
        <taxon>Alphaproteobacteria</taxon>
        <taxon>Acetobacterales</taxon>
        <taxon>Acetobacteraceae</taxon>
        <taxon>Komagataeibacter</taxon>
    </lineage>
</organism>
<dbReference type="Proteomes" id="UP000031553">
    <property type="component" value="Unassembled WGS sequence"/>
</dbReference>
<proteinExistence type="predicted"/>
<name>A0A0N0MEQ9_9PROT</name>